<sequence length="116" mass="11763">MNLSLALTMSAITIHDRFARGGGADPQAAVINDVCPEAPPGIDTYVDLIFSWVKYGVGALIVVAAVLSVGAMIVGRLSNTGRMAQVGSAGLLVAILGAILYVTIYGIVVAITGSGC</sequence>
<dbReference type="RefSeq" id="WP_315735102.1">
    <property type="nucleotide sequence ID" value="NZ_JAVYII010000008.1"/>
</dbReference>
<comment type="caution">
    <text evidence="2">The sequence shown here is derived from an EMBL/GenBank/DDBJ whole genome shotgun (WGS) entry which is preliminary data.</text>
</comment>
<keyword evidence="1" id="KW-0472">Membrane</keyword>
<dbReference type="EMBL" id="JAVYII010000008">
    <property type="protein sequence ID" value="MDT9594892.1"/>
    <property type="molecule type" value="Genomic_DNA"/>
</dbReference>
<gene>
    <name evidence="2" type="ORF">RDV89_17520</name>
</gene>
<proteinExistence type="predicted"/>
<evidence type="ECO:0000256" key="1">
    <source>
        <dbReference type="SAM" id="Phobius"/>
    </source>
</evidence>
<accession>A0ABU3Q053</accession>
<keyword evidence="1" id="KW-1133">Transmembrane helix</keyword>
<dbReference type="Proteomes" id="UP001268542">
    <property type="component" value="Unassembled WGS sequence"/>
</dbReference>
<evidence type="ECO:0008006" key="4">
    <source>
        <dbReference type="Google" id="ProtNLM"/>
    </source>
</evidence>
<feature type="transmembrane region" description="Helical" evidence="1">
    <location>
        <begin position="89"/>
        <end position="111"/>
    </location>
</feature>
<reference evidence="2 3" key="1">
    <citation type="submission" date="2023-08" db="EMBL/GenBank/DDBJ databases">
        <title>Nocardioides seae sp. nov., a bacterium isolated from a soil.</title>
        <authorList>
            <person name="Wang X."/>
        </authorList>
    </citation>
    <scope>NUCLEOTIDE SEQUENCE [LARGE SCALE GENOMIC DNA]</scope>
    <source>
        <strain evidence="2 3">YZH12</strain>
    </source>
</reference>
<feature type="transmembrane region" description="Helical" evidence="1">
    <location>
        <begin position="55"/>
        <end position="77"/>
    </location>
</feature>
<protein>
    <recommendedName>
        <fullName evidence="4">Integral membrane protein</fullName>
    </recommendedName>
</protein>
<evidence type="ECO:0000313" key="3">
    <source>
        <dbReference type="Proteomes" id="UP001268542"/>
    </source>
</evidence>
<evidence type="ECO:0000313" key="2">
    <source>
        <dbReference type="EMBL" id="MDT9594892.1"/>
    </source>
</evidence>
<keyword evidence="1" id="KW-0812">Transmembrane</keyword>
<keyword evidence="3" id="KW-1185">Reference proteome</keyword>
<organism evidence="2 3">
    <name type="scientific">Nocardioides imazamoxiresistens</name>
    <dbReference type="NCBI Taxonomy" id="3231893"/>
    <lineage>
        <taxon>Bacteria</taxon>
        <taxon>Bacillati</taxon>
        <taxon>Actinomycetota</taxon>
        <taxon>Actinomycetes</taxon>
        <taxon>Propionibacteriales</taxon>
        <taxon>Nocardioidaceae</taxon>
        <taxon>Nocardioides</taxon>
    </lineage>
</organism>
<name>A0ABU3Q053_9ACTN</name>